<dbReference type="InterPro" id="IPR033913">
    <property type="entry name" value="MTH1175_dom"/>
</dbReference>
<organism evidence="2 3">
    <name type="scientific">Methanococcoides vulcani</name>
    <dbReference type="NCBI Taxonomy" id="1353158"/>
    <lineage>
        <taxon>Archaea</taxon>
        <taxon>Methanobacteriati</taxon>
        <taxon>Methanobacteriota</taxon>
        <taxon>Stenosarchaea group</taxon>
        <taxon>Methanomicrobia</taxon>
        <taxon>Methanosarcinales</taxon>
        <taxon>Methanosarcinaceae</taxon>
        <taxon>Methanococcoides</taxon>
    </lineage>
</organism>
<dbReference type="OrthoDB" id="85838at2157"/>
<dbReference type="EMBL" id="FOHQ01000002">
    <property type="protein sequence ID" value="SES78094.1"/>
    <property type="molecule type" value="Genomic_DNA"/>
</dbReference>
<gene>
    <name evidence="2" type="ORF">SAMN04488587_0950</name>
</gene>
<evidence type="ECO:0000313" key="3">
    <source>
        <dbReference type="Proteomes" id="UP000243338"/>
    </source>
</evidence>
<accession>A0A1H9Z9F6</accession>
<reference evidence="3" key="1">
    <citation type="submission" date="2016-10" db="EMBL/GenBank/DDBJ databases">
        <authorList>
            <person name="Varghese N."/>
            <person name="Submissions S."/>
        </authorList>
    </citation>
    <scope>NUCLEOTIDE SEQUENCE [LARGE SCALE GENOMIC DNA]</scope>
    <source>
        <strain evidence="3">SLH 33</strain>
    </source>
</reference>
<dbReference type="InterPro" id="IPR036105">
    <property type="entry name" value="DiNase_FeMo-co_biosyn_sf"/>
</dbReference>
<dbReference type="SUPFAM" id="SSF53146">
    <property type="entry name" value="Nitrogenase accessory factor-like"/>
    <property type="match status" value="1"/>
</dbReference>
<dbReference type="PANTHER" id="PTHR42983">
    <property type="entry name" value="DINITROGENASE IRON-MOLYBDENUM COFACTOR PROTEIN-RELATED"/>
    <property type="match status" value="1"/>
</dbReference>
<feature type="domain" description="Dinitrogenase iron-molybdenum cofactor biosynthesis" evidence="1">
    <location>
        <begin position="14"/>
        <end position="101"/>
    </location>
</feature>
<dbReference type="AlphaFoldDB" id="A0A1H9Z9F6"/>
<dbReference type="Pfam" id="PF02579">
    <property type="entry name" value="Nitro_FeMo-Co"/>
    <property type="match status" value="1"/>
</dbReference>
<dbReference type="CDD" id="cd00851">
    <property type="entry name" value="MTH1175"/>
    <property type="match status" value="1"/>
</dbReference>
<sequence length="126" mass="13448">MKVCVPSAKNGGLEDNVGQHFGMVPVYTVLDTETDEVMIVENTSQHNGGVGLPPELLSEAGVNIMLCGGLGQKAVTMFSNFDIEVFVGAQGTVETAIFDWKAGNLASPNSENVCQDHGHDHDHNQH</sequence>
<dbReference type="STRING" id="1353158.SAMN04488587_0950"/>
<dbReference type="RefSeq" id="WP_091689483.1">
    <property type="nucleotide sequence ID" value="NZ_CAAGSJ010000001.1"/>
</dbReference>
<dbReference type="InterPro" id="IPR003731">
    <property type="entry name" value="Di-Nase_FeMo-co_biosynth"/>
</dbReference>
<evidence type="ECO:0000313" key="2">
    <source>
        <dbReference type="EMBL" id="SES78094.1"/>
    </source>
</evidence>
<protein>
    <submittedName>
        <fullName evidence="2">Predicted Fe-Mo cluster-binding protein, NifX family</fullName>
    </submittedName>
</protein>
<proteinExistence type="predicted"/>
<dbReference type="Proteomes" id="UP000243338">
    <property type="component" value="Unassembled WGS sequence"/>
</dbReference>
<dbReference type="PANTHER" id="PTHR42983:SF1">
    <property type="entry name" value="IRON-MOLYBDENUM PROTEIN"/>
    <property type="match status" value="1"/>
</dbReference>
<dbReference type="Gene3D" id="3.30.420.130">
    <property type="entry name" value="Dinitrogenase iron-molybdenum cofactor biosynthesis domain"/>
    <property type="match status" value="1"/>
</dbReference>
<keyword evidence="3" id="KW-1185">Reference proteome</keyword>
<evidence type="ECO:0000259" key="1">
    <source>
        <dbReference type="Pfam" id="PF02579"/>
    </source>
</evidence>
<name>A0A1H9Z9F6_9EURY</name>